<feature type="repeat" description="ANK" evidence="3">
    <location>
        <begin position="148"/>
        <end position="182"/>
    </location>
</feature>
<keyword evidence="1" id="KW-0677">Repeat</keyword>
<dbReference type="SMART" id="SM00248">
    <property type="entry name" value="ANK"/>
    <property type="match status" value="6"/>
</dbReference>
<proteinExistence type="predicted"/>
<feature type="repeat" description="ANK" evidence="3">
    <location>
        <begin position="114"/>
        <end position="147"/>
    </location>
</feature>
<dbReference type="SUPFAM" id="SSF48403">
    <property type="entry name" value="Ankyrin repeat"/>
    <property type="match status" value="1"/>
</dbReference>
<feature type="compositionally biased region" description="Basic and acidic residues" evidence="4">
    <location>
        <begin position="488"/>
        <end position="497"/>
    </location>
</feature>
<dbReference type="Pfam" id="PF12796">
    <property type="entry name" value="Ank_2"/>
    <property type="match status" value="2"/>
</dbReference>
<evidence type="ECO:0000313" key="6">
    <source>
        <dbReference type="Proteomes" id="UP001642483"/>
    </source>
</evidence>
<evidence type="ECO:0000256" key="3">
    <source>
        <dbReference type="PROSITE-ProRule" id="PRU00023"/>
    </source>
</evidence>
<evidence type="ECO:0000256" key="4">
    <source>
        <dbReference type="SAM" id="MobiDB-lite"/>
    </source>
</evidence>
<feature type="compositionally biased region" description="Basic and acidic residues" evidence="4">
    <location>
        <begin position="548"/>
        <end position="579"/>
    </location>
</feature>
<feature type="region of interest" description="Disordered" evidence="4">
    <location>
        <begin position="469"/>
        <end position="579"/>
    </location>
</feature>
<dbReference type="InterPro" id="IPR036770">
    <property type="entry name" value="Ankyrin_rpt-contain_sf"/>
</dbReference>
<comment type="caution">
    <text evidence="5">The sequence shown here is derived from an EMBL/GenBank/DDBJ whole genome shotgun (WGS) entry which is preliminary data.</text>
</comment>
<evidence type="ECO:0000256" key="2">
    <source>
        <dbReference type="ARBA" id="ARBA00023043"/>
    </source>
</evidence>
<sequence length="630" mass="70291">MGNTVTAEQRDTNLSIAAEKGQVKEVGELLKKGADPNRRLADGERRHRTSLHRAAKTKNNVDVLTKLLNYIKDVDATDDDGNTALHLAAGYYNNSAVVQTLLHAKPNCQIQNNKGETALYSAVSNGSDWKVIELLLLADSDPNVPDYKGNTPLQVCASMRGYDAIITGMLLRFGANPNLKNEEGQTALHVAAKHGSKAVLLLLKFHAKVRLRDKEGKKASELAATDDIREILLHEEECLLERTVRVESISPRGTSQMESPRRSTIYDVHNNVNNYYSHNGGMSPNNPETYFWADDLQQWRGYGGDGVIHLPDKSDIVIPPQAVPQGTSLKVKISRPRERESDDIPEFDFELYDFEFDIKVDLPGTLLLAPWMGESGPLTPLSPTSNQPPTFSGYCVEGGDRWKSLRHLGCQINGVPSLHFRLHKEKGQPMTYKIPLPTRRSTTEINITRPILPNSSLNGHCDVTEILERDSSQHSESSLSSDDEIIDQENRREKELEAQEEEDMESDHVEVSHNNDGADLSCSSEDEEPNYSKHDEENANIQEQDGNVIREEDHPDDVASHPHQDIDVGEDLTHSEDSMRYTHPIDPALETIIEDKGETPVVYSSSDSDDSITMDDVIDFKFASKKVDSD</sequence>
<dbReference type="PROSITE" id="PS50088">
    <property type="entry name" value="ANK_REPEAT"/>
    <property type="match status" value="3"/>
</dbReference>
<gene>
    <name evidence="5" type="ORF">CVLEPA_LOCUS24509</name>
</gene>
<evidence type="ECO:0000313" key="5">
    <source>
        <dbReference type="EMBL" id="CAK8691749.1"/>
    </source>
</evidence>
<dbReference type="Gene3D" id="1.25.40.20">
    <property type="entry name" value="Ankyrin repeat-containing domain"/>
    <property type="match status" value="3"/>
</dbReference>
<dbReference type="InterPro" id="IPR002110">
    <property type="entry name" value="Ankyrin_rpt"/>
</dbReference>
<accession>A0ABP0GJ25</accession>
<keyword evidence="2 3" id="KW-0040">ANK repeat</keyword>
<keyword evidence="6" id="KW-1185">Reference proteome</keyword>
<dbReference type="PANTHER" id="PTHR24201">
    <property type="entry name" value="ANK_REP_REGION DOMAIN-CONTAINING PROTEIN"/>
    <property type="match status" value="1"/>
</dbReference>
<organism evidence="5 6">
    <name type="scientific">Clavelina lepadiformis</name>
    <name type="common">Light-bulb sea squirt</name>
    <name type="synonym">Ascidia lepadiformis</name>
    <dbReference type="NCBI Taxonomy" id="159417"/>
    <lineage>
        <taxon>Eukaryota</taxon>
        <taxon>Metazoa</taxon>
        <taxon>Chordata</taxon>
        <taxon>Tunicata</taxon>
        <taxon>Ascidiacea</taxon>
        <taxon>Aplousobranchia</taxon>
        <taxon>Clavelinidae</taxon>
        <taxon>Clavelina</taxon>
    </lineage>
</organism>
<name>A0ABP0GJ25_CLALP</name>
<dbReference type="Pfam" id="PF00023">
    <property type="entry name" value="Ank"/>
    <property type="match status" value="1"/>
</dbReference>
<dbReference type="InterPro" id="IPR050776">
    <property type="entry name" value="Ank_Repeat/CDKN_Inhibitor"/>
</dbReference>
<dbReference type="EMBL" id="CAWYQH010000119">
    <property type="protein sequence ID" value="CAK8691749.1"/>
    <property type="molecule type" value="Genomic_DNA"/>
</dbReference>
<feature type="repeat" description="ANK" evidence="3">
    <location>
        <begin position="80"/>
        <end position="113"/>
    </location>
</feature>
<reference evidence="5 6" key="1">
    <citation type="submission" date="2024-02" db="EMBL/GenBank/DDBJ databases">
        <authorList>
            <person name="Daric V."/>
            <person name="Darras S."/>
        </authorList>
    </citation>
    <scope>NUCLEOTIDE SEQUENCE [LARGE SCALE GENOMIC DNA]</scope>
</reference>
<protein>
    <submittedName>
        <fullName evidence="5">Uncharacterized protein</fullName>
    </submittedName>
</protein>
<dbReference type="Proteomes" id="UP001642483">
    <property type="component" value="Unassembled WGS sequence"/>
</dbReference>
<evidence type="ECO:0000256" key="1">
    <source>
        <dbReference type="ARBA" id="ARBA00022737"/>
    </source>
</evidence>